<dbReference type="InterPro" id="IPR007955">
    <property type="entry name" value="Bystin"/>
</dbReference>
<dbReference type="GO" id="GO:0006869">
    <property type="term" value="P:lipid transport"/>
    <property type="evidence" value="ECO:0007669"/>
    <property type="project" value="UniProtKB-KW"/>
</dbReference>
<comment type="caution">
    <text evidence="7">The sequence shown here is derived from an EMBL/GenBank/DDBJ whole genome shotgun (WGS) entry which is preliminary data.</text>
</comment>
<evidence type="ECO:0000256" key="1">
    <source>
        <dbReference type="ARBA" id="ARBA00007114"/>
    </source>
</evidence>
<feature type="region of interest" description="Disordered" evidence="5">
    <location>
        <begin position="704"/>
        <end position="785"/>
    </location>
</feature>
<dbReference type="EMBL" id="CAJNOJ010000018">
    <property type="protein sequence ID" value="CAF0831763.1"/>
    <property type="molecule type" value="Genomic_DNA"/>
</dbReference>
<feature type="region of interest" description="Disordered" evidence="5">
    <location>
        <begin position="1"/>
        <end position="117"/>
    </location>
</feature>
<dbReference type="Pfam" id="PF01237">
    <property type="entry name" value="Oxysterol_BP"/>
    <property type="match status" value="1"/>
</dbReference>
<name>A0A813UNU1_ADIRI</name>
<protein>
    <recommendedName>
        <fullName evidence="6">PH domain-containing protein</fullName>
    </recommendedName>
</protein>
<feature type="compositionally biased region" description="Acidic residues" evidence="5">
    <location>
        <begin position="102"/>
        <end position="117"/>
    </location>
</feature>
<dbReference type="Gene3D" id="1.10.287.2720">
    <property type="match status" value="1"/>
</dbReference>
<dbReference type="Proteomes" id="UP000663852">
    <property type="component" value="Unassembled WGS sequence"/>
</dbReference>
<evidence type="ECO:0000256" key="2">
    <source>
        <dbReference type="ARBA" id="ARBA00022448"/>
    </source>
</evidence>
<dbReference type="SUPFAM" id="SSF50729">
    <property type="entry name" value="PH domain-like"/>
    <property type="match status" value="1"/>
</dbReference>
<dbReference type="PANTHER" id="PTHR12821">
    <property type="entry name" value="BYSTIN"/>
    <property type="match status" value="1"/>
</dbReference>
<proteinExistence type="inferred from homology"/>
<feature type="compositionally biased region" description="Polar residues" evidence="5">
    <location>
        <begin position="420"/>
        <end position="463"/>
    </location>
</feature>
<dbReference type="InterPro" id="IPR001849">
    <property type="entry name" value="PH_domain"/>
</dbReference>
<dbReference type="GO" id="GO:0006364">
    <property type="term" value="P:rRNA processing"/>
    <property type="evidence" value="ECO:0007669"/>
    <property type="project" value="TreeGrafter"/>
</dbReference>
<evidence type="ECO:0000256" key="3">
    <source>
        <dbReference type="ARBA" id="ARBA00023055"/>
    </source>
</evidence>
<evidence type="ECO:0000313" key="7">
    <source>
        <dbReference type="EMBL" id="CAF0831763.1"/>
    </source>
</evidence>
<evidence type="ECO:0000256" key="5">
    <source>
        <dbReference type="SAM" id="MobiDB-lite"/>
    </source>
</evidence>
<dbReference type="SMART" id="SM00233">
    <property type="entry name" value="PH"/>
    <property type="match status" value="1"/>
</dbReference>
<dbReference type="GO" id="GO:0030515">
    <property type="term" value="F:snoRNA binding"/>
    <property type="evidence" value="ECO:0007669"/>
    <property type="project" value="TreeGrafter"/>
</dbReference>
<dbReference type="GO" id="GO:0008289">
    <property type="term" value="F:lipid binding"/>
    <property type="evidence" value="ECO:0007669"/>
    <property type="project" value="UniProtKB-KW"/>
</dbReference>
<dbReference type="Pfam" id="PF05291">
    <property type="entry name" value="Bystin"/>
    <property type="match status" value="1"/>
</dbReference>
<feature type="compositionally biased region" description="Basic and acidic residues" evidence="5">
    <location>
        <begin position="464"/>
        <end position="476"/>
    </location>
</feature>
<dbReference type="InterPro" id="IPR000648">
    <property type="entry name" value="Oxysterol-bd"/>
</dbReference>
<dbReference type="InterPro" id="IPR011993">
    <property type="entry name" value="PH-like_dom_sf"/>
</dbReference>
<comment type="similarity">
    <text evidence="1">Belongs to the bystin family.</text>
</comment>
<feature type="compositionally biased region" description="Basic and acidic residues" evidence="5">
    <location>
        <begin position="738"/>
        <end position="747"/>
    </location>
</feature>
<dbReference type="SUPFAM" id="SSF144000">
    <property type="entry name" value="Oxysterol-binding protein-like"/>
    <property type="match status" value="1"/>
</dbReference>
<gene>
    <name evidence="7" type="ORF">EDS130_LOCUS6377</name>
</gene>
<dbReference type="GO" id="GO:0005737">
    <property type="term" value="C:cytoplasm"/>
    <property type="evidence" value="ECO:0007669"/>
    <property type="project" value="TreeGrafter"/>
</dbReference>
<organism evidence="7 8">
    <name type="scientific">Adineta ricciae</name>
    <name type="common">Rotifer</name>
    <dbReference type="NCBI Taxonomy" id="249248"/>
    <lineage>
        <taxon>Eukaryota</taxon>
        <taxon>Metazoa</taxon>
        <taxon>Spiralia</taxon>
        <taxon>Gnathifera</taxon>
        <taxon>Rotifera</taxon>
        <taxon>Eurotatoria</taxon>
        <taxon>Bdelloidea</taxon>
        <taxon>Adinetida</taxon>
        <taxon>Adinetidae</taxon>
        <taxon>Adineta</taxon>
    </lineage>
</organism>
<dbReference type="PROSITE" id="PS50003">
    <property type="entry name" value="PH_DOMAIN"/>
    <property type="match status" value="1"/>
</dbReference>
<feature type="compositionally biased region" description="Basic residues" evidence="5">
    <location>
        <begin position="31"/>
        <end position="41"/>
    </location>
</feature>
<dbReference type="OrthoDB" id="10053431at2759"/>
<dbReference type="InterPro" id="IPR037239">
    <property type="entry name" value="OSBP_sf"/>
</dbReference>
<evidence type="ECO:0000313" key="8">
    <source>
        <dbReference type="Proteomes" id="UP000663852"/>
    </source>
</evidence>
<keyword evidence="2" id="KW-0813">Transport</keyword>
<keyword evidence="4" id="KW-0446">Lipid-binding</keyword>
<keyword evidence="3" id="KW-0445">Lipid transport</keyword>
<feature type="compositionally biased region" description="Polar residues" evidence="5">
    <location>
        <begin position="480"/>
        <end position="491"/>
    </location>
</feature>
<feature type="region of interest" description="Disordered" evidence="5">
    <location>
        <begin position="417"/>
        <end position="494"/>
    </location>
</feature>
<dbReference type="FunFam" id="2.30.29.30:FF:000030">
    <property type="entry name" value="Oxysterol-binding protein"/>
    <property type="match status" value="1"/>
</dbReference>
<dbReference type="FunFam" id="1.10.287.2720:FF:000002">
    <property type="entry name" value="Oxysterol-binding protein"/>
    <property type="match status" value="1"/>
</dbReference>
<sequence length="929" mass="106083">MSRNSKTRRQGDPIQAPGNLADQINQDRAVLAKKPRQKQKRKYEEEDNDQIIDERLSRKIIQQAREQQSEFDNDELLAISQEDADPQSIERINRIKKNRTEDSDDEDLSAQEEDFEDDEVSINEDDEKALEAFMTGQPRRLLGDIIAEKQAEKQSAGDNDLDPRLVSMYEQVGQILSHYRSGKIPKAFKILPNLSNWEQVLLITQPDRWTAASMYQATRLFASNMDAKMAQRFYNIILLPRIRDDIDEYKKLNFHLYMALRKALFKPSAFFKGIILPLCESGTCTLREAVILGSILAKNSVPMLHSAAALLKIAEMNYSGGNSIFIRMLIEKRYALPFRVVDALVHHFIKFRNDTRELPVLWHQALLSFVQNYRQDISTEQKQALLELLHHHFHHTIGLEVRKLLCEYKCRDEEDEQYAKQPNSSTPKTPMDPSSSSIRQNSKENLSNTNGIRSQTLTKQTSSRLDRSLSRNKEDIDPTMSRSSTVSSFPEQTKPDELASGLVTMGLLNDEDMNKLNTTFESLGSSNESVERNNTKQESYKMKKQSYQSAKKRITSELANVLKDSSVVIVSDWLKVRGTLRDWTKLWAILKPGLMLLYRNPPSKNGVWVGTVVLSSCEVIQRPSKKPGFCFKIWHPLEKSIWAQKGPNNEQFGAITFPLPMNYLICRASDETAGRCWMDALELTMKCSKLLKKPYSSTTINEELASSTPNISNPSPVPDTTFLSTSFSDNDFEASRLSNKEEDDRMSEASADVSKASRSGSSHSESSQECLNEDDNETPYLAAPPEEMGELGNVAQTEEVAEENKSLIMHLLKQVRPGMDLSKVVLPTFILEPRSFLEKLSDYYHHCDILEEAINSSDPLVRMKTIVKFYLSGFYKKPKGLKKPYNPVIGEVYRCFFHHTKNDSKTFYLAEQVIFLSLLFVHLENKDAR</sequence>
<dbReference type="AlphaFoldDB" id="A0A813UNU1"/>
<dbReference type="Gene3D" id="2.30.29.30">
    <property type="entry name" value="Pleckstrin-homology domain (PH domain)/Phosphotyrosine-binding domain (PTB)"/>
    <property type="match status" value="1"/>
</dbReference>
<evidence type="ECO:0000259" key="6">
    <source>
        <dbReference type="PROSITE" id="PS50003"/>
    </source>
</evidence>
<feature type="domain" description="PH" evidence="6">
    <location>
        <begin position="567"/>
        <end position="686"/>
    </location>
</feature>
<evidence type="ECO:0000256" key="4">
    <source>
        <dbReference type="ARBA" id="ARBA00023121"/>
    </source>
</evidence>
<feature type="compositionally biased region" description="Polar residues" evidence="5">
    <location>
        <begin position="704"/>
        <end position="714"/>
    </location>
</feature>
<reference evidence="7" key="1">
    <citation type="submission" date="2021-02" db="EMBL/GenBank/DDBJ databases">
        <authorList>
            <person name="Nowell W R."/>
        </authorList>
    </citation>
    <scope>NUCLEOTIDE SEQUENCE</scope>
</reference>
<dbReference type="GO" id="GO:0005730">
    <property type="term" value="C:nucleolus"/>
    <property type="evidence" value="ECO:0007669"/>
    <property type="project" value="TreeGrafter"/>
</dbReference>
<feature type="compositionally biased region" description="Low complexity" evidence="5">
    <location>
        <begin position="754"/>
        <end position="767"/>
    </location>
</feature>
<accession>A0A813UNU1</accession>
<dbReference type="GO" id="GO:0030688">
    <property type="term" value="C:preribosome, small subunit precursor"/>
    <property type="evidence" value="ECO:0007669"/>
    <property type="project" value="TreeGrafter"/>
</dbReference>
<dbReference type="PANTHER" id="PTHR12821:SF0">
    <property type="entry name" value="BYSTIN"/>
    <property type="match status" value="1"/>
</dbReference>